<feature type="region of interest" description="Disordered" evidence="1">
    <location>
        <begin position="340"/>
        <end position="365"/>
    </location>
</feature>
<feature type="compositionally biased region" description="Polar residues" evidence="1">
    <location>
        <begin position="52"/>
        <end position="62"/>
    </location>
</feature>
<dbReference type="EnsemblMetazoa" id="CapteT210704">
    <property type="protein sequence ID" value="CapteP210704"/>
    <property type="gene ID" value="CapteG210704"/>
</dbReference>
<reference evidence="3" key="3">
    <citation type="submission" date="2015-06" db="UniProtKB">
        <authorList>
            <consortium name="EnsemblMetazoa"/>
        </authorList>
    </citation>
    <scope>IDENTIFICATION</scope>
</reference>
<dbReference type="OrthoDB" id="5987010at2759"/>
<dbReference type="Proteomes" id="UP000014760">
    <property type="component" value="Unassembled WGS sequence"/>
</dbReference>
<evidence type="ECO:0000313" key="2">
    <source>
        <dbReference type="EMBL" id="ELU02868.1"/>
    </source>
</evidence>
<proteinExistence type="predicted"/>
<dbReference type="EMBL" id="AMQN01008669">
    <property type="status" value="NOT_ANNOTATED_CDS"/>
    <property type="molecule type" value="Genomic_DNA"/>
</dbReference>
<feature type="compositionally biased region" description="Basic and acidic residues" evidence="1">
    <location>
        <begin position="65"/>
        <end position="81"/>
    </location>
</feature>
<evidence type="ECO:0000313" key="3">
    <source>
        <dbReference type="EnsemblMetazoa" id="CapteP210704"/>
    </source>
</evidence>
<keyword evidence="4" id="KW-1185">Reference proteome</keyword>
<feature type="region of interest" description="Disordered" evidence="1">
    <location>
        <begin position="1"/>
        <end position="186"/>
    </location>
</feature>
<feature type="compositionally biased region" description="Basic and acidic residues" evidence="1">
    <location>
        <begin position="125"/>
        <end position="168"/>
    </location>
</feature>
<accession>R7UGE9</accession>
<sequence>MKRKHKLSSAPCTDPPSSQYPLPPSSPACGDGDCGGPNGCGTPDECPAVFQTDHSPASTLVNSRESSREPAEEPSKKRNSLEIRNNIPEMGEVKSCDNSMDSFSHLLHAAPQMKKKSPGLARRLMSPERETSSSEREEEAPKDHHAREEPSPSKESPHLDTVYQREVEELTDSLRNSPERQNGLPVAADIENEYDYVKYARIQQGDSYVGMRLAYSTSSECVEDSTSPNKPSLNEIRDQQRVAALEETLTEIPLNGNAEHEEERRNFSLSPEATECDSAEVESVLSEEGRSSTSGMPFVEDGLSSSQGSDAEDHAPVEQPAEILKQKRIQEIEEQRLKKALEDSVSEISSQASDLESEEHQPSQEQLDMAIRDIRNAIQRSRAMQLQNTEGNLQETDSVEPVWVMSYDISYSIKELGDL</sequence>
<evidence type="ECO:0000313" key="4">
    <source>
        <dbReference type="Proteomes" id="UP000014760"/>
    </source>
</evidence>
<evidence type="ECO:0000256" key="1">
    <source>
        <dbReference type="SAM" id="MobiDB-lite"/>
    </source>
</evidence>
<dbReference type="AlphaFoldDB" id="R7UGE9"/>
<dbReference type="STRING" id="283909.R7UGE9"/>
<reference evidence="4" key="1">
    <citation type="submission" date="2012-12" db="EMBL/GenBank/DDBJ databases">
        <authorList>
            <person name="Hellsten U."/>
            <person name="Grimwood J."/>
            <person name="Chapman J.A."/>
            <person name="Shapiro H."/>
            <person name="Aerts A."/>
            <person name="Otillar R.P."/>
            <person name="Terry A.Y."/>
            <person name="Boore J.L."/>
            <person name="Simakov O."/>
            <person name="Marletaz F."/>
            <person name="Cho S.-J."/>
            <person name="Edsinger-Gonzales E."/>
            <person name="Havlak P."/>
            <person name="Kuo D.-H."/>
            <person name="Larsson T."/>
            <person name="Lv J."/>
            <person name="Arendt D."/>
            <person name="Savage R."/>
            <person name="Osoegawa K."/>
            <person name="de Jong P."/>
            <person name="Lindberg D.R."/>
            <person name="Seaver E.C."/>
            <person name="Weisblat D.A."/>
            <person name="Putnam N.H."/>
            <person name="Grigoriev I.V."/>
            <person name="Rokhsar D.S."/>
        </authorList>
    </citation>
    <scope>NUCLEOTIDE SEQUENCE</scope>
    <source>
        <strain evidence="4">I ESC-2004</strain>
    </source>
</reference>
<name>R7UGE9_CAPTE</name>
<organism evidence="2">
    <name type="scientific">Capitella teleta</name>
    <name type="common">Polychaete worm</name>
    <dbReference type="NCBI Taxonomy" id="283909"/>
    <lineage>
        <taxon>Eukaryota</taxon>
        <taxon>Metazoa</taxon>
        <taxon>Spiralia</taxon>
        <taxon>Lophotrochozoa</taxon>
        <taxon>Annelida</taxon>
        <taxon>Polychaeta</taxon>
        <taxon>Sedentaria</taxon>
        <taxon>Scolecida</taxon>
        <taxon>Capitellidae</taxon>
        <taxon>Capitella</taxon>
    </lineage>
</organism>
<dbReference type="EMBL" id="KB303698">
    <property type="protein sequence ID" value="ELU02868.1"/>
    <property type="molecule type" value="Genomic_DNA"/>
</dbReference>
<reference evidence="2 4" key="2">
    <citation type="journal article" date="2013" name="Nature">
        <title>Insights into bilaterian evolution from three spiralian genomes.</title>
        <authorList>
            <person name="Simakov O."/>
            <person name="Marletaz F."/>
            <person name="Cho S.J."/>
            <person name="Edsinger-Gonzales E."/>
            <person name="Havlak P."/>
            <person name="Hellsten U."/>
            <person name="Kuo D.H."/>
            <person name="Larsson T."/>
            <person name="Lv J."/>
            <person name="Arendt D."/>
            <person name="Savage R."/>
            <person name="Osoegawa K."/>
            <person name="de Jong P."/>
            <person name="Grimwood J."/>
            <person name="Chapman J.A."/>
            <person name="Shapiro H."/>
            <person name="Aerts A."/>
            <person name="Otillar R.P."/>
            <person name="Terry A.Y."/>
            <person name="Boore J.L."/>
            <person name="Grigoriev I.V."/>
            <person name="Lindberg D.R."/>
            <person name="Seaver E.C."/>
            <person name="Weisblat D.A."/>
            <person name="Putnam N.H."/>
            <person name="Rokhsar D.S."/>
        </authorList>
    </citation>
    <scope>NUCLEOTIDE SEQUENCE</scope>
    <source>
        <strain evidence="2 4">I ESC-2004</strain>
    </source>
</reference>
<protein>
    <submittedName>
        <fullName evidence="2 3">Uncharacterized protein</fullName>
    </submittedName>
</protein>
<feature type="region of interest" description="Disordered" evidence="1">
    <location>
        <begin position="253"/>
        <end position="325"/>
    </location>
</feature>
<dbReference type="HOGENOM" id="CLU_655948_0_0_1"/>
<gene>
    <name evidence="2" type="ORF">CAPTEDRAFT_210704</name>
</gene>